<keyword evidence="9" id="KW-1185">Reference proteome</keyword>
<proteinExistence type="predicted"/>
<evidence type="ECO:0000259" key="7">
    <source>
        <dbReference type="Pfam" id="PF07227"/>
    </source>
</evidence>
<feature type="region of interest" description="Disordered" evidence="6">
    <location>
        <begin position="49"/>
        <end position="71"/>
    </location>
</feature>
<evidence type="ECO:0000256" key="3">
    <source>
        <dbReference type="ARBA" id="ARBA00022771"/>
    </source>
</evidence>
<dbReference type="PANTHER" id="PTHR21736">
    <property type="entry name" value="VERNALIZATION-INSENSITIVE PROTEIN 3"/>
    <property type="match status" value="1"/>
</dbReference>
<dbReference type="InterPro" id="IPR004082">
    <property type="entry name" value="OBERON"/>
</dbReference>
<evidence type="ECO:0000256" key="4">
    <source>
        <dbReference type="ARBA" id="ARBA00022833"/>
    </source>
</evidence>
<dbReference type="GO" id="GO:0008270">
    <property type="term" value="F:zinc ion binding"/>
    <property type="evidence" value="ECO:0007669"/>
    <property type="project" value="UniProtKB-KW"/>
</dbReference>
<dbReference type="CDD" id="cd15612">
    <property type="entry name" value="PHD_OBE1_like"/>
    <property type="match status" value="1"/>
</dbReference>
<dbReference type="EMBL" id="DUZY01000003">
    <property type="protein sequence ID" value="DAD32305.1"/>
    <property type="molecule type" value="Genomic_DNA"/>
</dbReference>
<feature type="compositionally biased region" description="Polar residues" evidence="6">
    <location>
        <begin position="240"/>
        <end position="255"/>
    </location>
</feature>
<feature type="region of interest" description="Disordered" evidence="6">
    <location>
        <begin position="220"/>
        <end position="263"/>
    </location>
</feature>
<evidence type="ECO:0000256" key="1">
    <source>
        <dbReference type="ARBA" id="ARBA00004123"/>
    </source>
</evidence>
<comment type="caution">
    <text evidence="8">The sequence shown here is derived from an EMBL/GenBank/DDBJ whole genome shotgun (WGS) entry which is preliminary data.</text>
</comment>
<dbReference type="AlphaFoldDB" id="A0A822YMR1"/>
<keyword evidence="4" id="KW-0862">Zinc</keyword>
<reference evidence="8 9" key="1">
    <citation type="journal article" date="2020" name="Mol. Biol. Evol.">
        <title>Distinct Expression and Methylation Patterns for Genes with Different Fates following a Single Whole-Genome Duplication in Flowering Plants.</title>
        <authorList>
            <person name="Shi T."/>
            <person name="Rahmani R.S."/>
            <person name="Gugger P.F."/>
            <person name="Wang M."/>
            <person name="Li H."/>
            <person name="Zhang Y."/>
            <person name="Li Z."/>
            <person name="Wang Q."/>
            <person name="Van de Peer Y."/>
            <person name="Marchal K."/>
            <person name="Chen J."/>
        </authorList>
    </citation>
    <scope>NUCLEOTIDE SEQUENCE [LARGE SCALE GENOMIC DNA]</scope>
    <source>
        <tissue evidence="8">Leaf</tissue>
    </source>
</reference>
<dbReference type="InterPro" id="IPR047578">
    <property type="entry name" value="OBE1-like_PHD"/>
</dbReference>
<evidence type="ECO:0000256" key="2">
    <source>
        <dbReference type="ARBA" id="ARBA00022723"/>
    </source>
</evidence>
<evidence type="ECO:0000256" key="6">
    <source>
        <dbReference type="SAM" id="MobiDB-lite"/>
    </source>
</evidence>
<name>A0A822YMR1_NELNU</name>
<dbReference type="PRINTS" id="PR01544">
    <property type="entry name" value="ARATH130DUF"/>
</dbReference>
<dbReference type="GO" id="GO:0005634">
    <property type="term" value="C:nucleus"/>
    <property type="evidence" value="ECO:0007669"/>
    <property type="project" value="UniProtKB-SubCell"/>
</dbReference>
<dbReference type="InterPro" id="IPR032881">
    <property type="entry name" value="Oberon-like_PHD"/>
</dbReference>
<evidence type="ECO:0000313" key="8">
    <source>
        <dbReference type="EMBL" id="DAD32305.1"/>
    </source>
</evidence>
<evidence type="ECO:0000256" key="5">
    <source>
        <dbReference type="ARBA" id="ARBA00023242"/>
    </source>
</evidence>
<feature type="domain" description="Oberon-like PHD finger" evidence="7">
    <location>
        <begin position="376"/>
        <end position="499"/>
    </location>
</feature>
<evidence type="ECO:0000313" key="9">
    <source>
        <dbReference type="Proteomes" id="UP000607653"/>
    </source>
</evidence>
<dbReference type="Proteomes" id="UP000607653">
    <property type="component" value="Unassembled WGS sequence"/>
</dbReference>
<feature type="compositionally biased region" description="Basic and acidic residues" evidence="6">
    <location>
        <begin position="54"/>
        <end position="71"/>
    </location>
</feature>
<keyword evidence="3" id="KW-0863">Zinc-finger</keyword>
<gene>
    <name evidence="8" type="ORF">HUJ06_011156</name>
</gene>
<dbReference type="PANTHER" id="PTHR21736:SF38">
    <property type="entry name" value="PROTEIN OBERON 3"/>
    <property type="match status" value="1"/>
</dbReference>
<accession>A0A822YMR1</accession>
<sequence length="554" mass="61873">MDFQDKDISGKNLLSSLEKGRYKGKEVVPENQNEEERWVERDFLQLTGARGAGSRREFEEEEIDRDKREKKPKIETLNLSLALPDVSLSLNTSNPAPKADPPVHLKSVRSTHSLAPSCSDDYTAASRSYSYSLPFSHNPSCSLTRNSTENYEYSMGSHRRETDQFWNCGEGTNGSVHSRFRPVGDGVGLSNHGGGFSHPLMQGGRPINKDSCNSLYRTTSSDNHSFFPSELPARPRKDTLSANSRGRASEQQIGLENSDGGRARKLTSPERILREIVYESIPIMAQILHELPDETIESTKECLKGLIEAPEKREELAILQTQLEKRSDLTFETLSKSNKAQLDILVTVKTGLVNYLSGKNRLPTAELVEIFLFMRCRNPNCKSLLPVDDCDCKICSTKKGFCSSCMCPVCLKFDCANNTCSWVGCDVCSHWCHAICGLQKNLIKPGPSLKGPKGSTEMQFHCVACGHASEMFGFIKDVFMHCAKDWGLDTLIKELECVRNIFRGSEDVKGKELQTMAMEMLSKLENKIIVPSDACDLMLQFFQCKFQNSGSTIP</sequence>
<organism evidence="8 9">
    <name type="scientific">Nelumbo nucifera</name>
    <name type="common">Sacred lotus</name>
    <dbReference type="NCBI Taxonomy" id="4432"/>
    <lineage>
        <taxon>Eukaryota</taxon>
        <taxon>Viridiplantae</taxon>
        <taxon>Streptophyta</taxon>
        <taxon>Embryophyta</taxon>
        <taxon>Tracheophyta</taxon>
        <taxon>Spermatophyta</taxon>
        <taxon>Magnoliopsida</taxon>
        <taxon>Proteales</taxon>
        <taxon>Nelumbonaceae</taxon>
        <taxon>Nelumbo</taxon>
    </lineage>
</organism>
<comment type="subcellular location">
    <subcellularLocation>
        <location evidence="1">Nucleus</location>
    </subcellularLocation>
</comment>
<feature type="region of interest" description="Disordered" evidence="6">
    <location>
        <begin position="92"/>
        <end position="119"/>
    </location>
</feature>
<protein>
    <recommendedName>
        <fullName evidence="7">Oberon-like PHD finger domain-containing protein</fullName>
    </recommendedName>
</protein>
<keyword evidence="5" id="KW-0539">Nucleus</keyword>
<keyword evidence="2" id="KW-0479">Metal-binding</keyword>
<dbReference type="Pfam" id="PF07227">
    <property type="entry name" value="PHD_Oberon"/>
    <property type="match status" value="1"/>
</dbReference>